<accession>A0A834I661</accession>
<keyword evidence="3" id="KW-1185">Reference proteome</keyword>
<evidence type="ECO:0000313" key="3">
    <source>
        <dbReference type="Proteomes" id="UP000625711"/>
    </source>
</evidence>
<evidence type="ECO:0000313" key="2">
    <source>
        <dbReference type="EMBL" id="KAF7272838.1"/>
    </source>
</evidence>
<protein>
    <submittedName>
        <fullName evidence="2">Uncharacterized protein</fullName>
    </submittedName>
</protein>
<sequence length="144" mass="16771">MLDMGRKLTKTSDVVDIISARILHPQLLLRRVMSTRLRRVYIQQNTYFQSCSTPYFPVMSTLFFVRPSYNSAITPRLTNIFLPLPVLVNTFVCLQLVSVILKKWPLENKTTSLSKSFRRHLKTPVSPAWQGRVEWRKSMQIGND</sequence>
<dbReference type="AlphaFoldDB" id="A0A834I661"/>
<comment type="caution">
    <text evidence="2">The sequence shown here is derived from an EMBL/GenBank/DDBJ whole genome shotgun (WGS) entry which is preliminary data.</text>
</comment>
<evidence type="ECO:0000256" key="1">
    <source>
        <dbReference type="SAM" id="Phobius"/>
    </source>
</evidence>
<feature type="transmembrane region" description="Helical" evidence="1">
    <location>
        <begin position="80"/>
        <end position="101"/>
    </location>
</feature>
<proteinExistence type="predicted"/>
<feature type="transmembrane region" description="Helical" evidence="1">
    <location>
        <begin position="46"/>
        <end position="65"/>
    </location>
</feature>
<keyword evidence="1" id="KW-0472">Membrane</keyword>
<dbReference type="Proteomes" id="UP000625711">
    <property type="component" value="Unassembled WGS sequence"/>
</dbReference>
<dbReference type="EMBL" id="JAACXV010013673">
    <property type="protein sequence ID" value="KAF7272838.1"/>
    <property type="molecule type" value="Genomic_DNA"/>
</dbReference>
<reference evidence="2" key="1">
    <citation type="submission" date="2020-08" db="EMBL/GenBank/DDBJ databases">
        <title>Genome sequencing and assembly of the red palm weevil Rhynchophorus ferrugineus.</title>
        <authorList>
            <person name="Dias G.B."/>
            <person name="Bergman C.M."/>
            <person name="Manee M."/>
        </authorList>
    </citation>
    <scope>NUCLEOTIDE SEQUENCE</scope>
    <source>
        <strain evidence="2">AA-2017</strain>
        <tissue evidence="2">Whole larva</tissue>
    </source>
</reference>
<organism evidence="2 3">
    <name type="scientific">Rhynchophorus ferrugineus</name>
    <name type="common">Red palm weevil</name>
    <name type="synonym">Curculio ferrugineus</name>
    <dbReference type="NCBI Taxonomy" id="354439"/>
    <lineage>
        <taxon>Eukaryota</taxon>
        <taxon>Metazoa</taxon>
        <taxon>Ecdysozoa</taxon>
        <taxon>Arthropoda</taxon>
        <taxon>Hexapoda</taxon>
        <taxon>Insecta</taxon>
        <taxon>Pterygota</taxon>
        <taxon>Neoptera</taxon>
        <taxon>Endopterygota</taxon>
        <taxon>Coleoptera</taxon>
        <taxon>Polyphaga</taxon>
        <taxon>Cucujiformia</taxon>
        <taxon>Curculionidae</taxon>
        <taxon>Dryophthorinae</taxon>
        <taxon>Rhynchophorus</taxon>
    </lineage>
</organism>
<keyword evidence="1" id="KW-1133">Transmembrane helix</keyword>
<keyword evidence="1" id="KW-0812">Transmembrane</keyword>
<gene>
    <name evidence="2" type="ORF">GWI33_014402</name>
</gene>
<name>A0A834I661_RHYFE</name>